<accession>A0AC55D436</accession>
<proteinExistence type="predicted"/>
<reference evidence="2" key="1">
    <citation type="submission" date="2025-08" db="UniProtKB">
        <authorList>
            <consortium name="RefSeq"/>
        </authorList>
    </citation>
    <scope>IDENTIFICATION</scope>
</reference>
<sequence>MDQKKEENSQSWFIITVLYGRKYNKTWLLNSIQRHCSVRFTAIDFHYVRMHAQFFVRNSSTATALKDINYKILDNENRRISIIVKPYFACNYGQIMLTLEQIEQLKLTTKKRYDIFKKALDLQKFRFDSDLVDHDIDMILNRKSCMAAILKIIEENFSELLSLNLRDNKLYQLNGLSDIIQKAPNVKILNLSRNELFSTFELEKIKELNLEELWLKGNPLCDTFFNWSTYVSAIRDIFPKLLYLDGKALSPPPAPPAPPAPPVPPKPPAPPVPPAPVSAEMVISEIMNPYKETYKGTEALKNFILQFLREYYWIYDYGDRKGLMGAYHDEACFSLTTPFNPEEPAPSSLSKYHEISRNRKKHKDPILLAQLLKRTKQDIGNYFTMLPKTQHDFNSFVVDLFVQTVSTYLIPEAVPEIGLEEMSQAGVCAFTRVFIVVPASNSCMCIVNDQLFVRETGPKEIQGAVTTVPAAFSSSVATVPQNQQEMVQAFAIESGMYLQWSWKCLDDNNWDYTKAKQIFWALKMEGKIPEEAFQQNS</sequence>
<protein>
    <submittedName>
        <fullName evidence="2">Nuclear RNA export factor 2</fullName>
    </submittedName>
</protein>
<gene>
    <name evidence="2" type="primary">LOC101647612</name>
</gene>
<evidence type="ECO:0000313" key="1">
    <source>
        <dbReference type="Proteomes" id="UP000694863"/>
    </source>
</evidence>
<evidence type="ECO:0000313" key="2">
    <source>
        <dbReference type="RefSeq" id="XP_045146514.1"/>
    </source>
</evidence>
<dbReference type="Proteomes" id="UP000694863">
    <property type="component" value="Unplaced"/>
</dbReference>
<dbReference type="RefSeq" id="XP_045146514.1">
    <property type="nucleotide sequence ID" value="XM_045290579.1"/>
</dbReference>
<organism evidence="1 2">
    <name type="scientific">Echinops telfairi</name>
    <name type="common">Lesser hedgehog tenrec</name>
    <dbReference type="NCBI Taxonomy" id="9371"/>
    <lineage>
        <taxon>Eukaryota</taxon>
        <taxon>Metazoa</taxon>
        <taxon>Chordata</taxon>
        <taxon>Craniata</taxon>
        <taxon>Vertebrata</taxon>
        <taxon>Euteleostomi</taxon>
        <taxon>Mammalia</taxon>
        <taxon>Eutheria</taxon>
        <taxon>Afrotheria</taxon>
        <taxon>Tenrecidae</taxon>
        <taxon>Tenrecinae</taxon>
        <taxon>Echinops</taxon>
    </lineage>
</organism>
<name>A0AC55D436_ECHTE</name>
<keyword evidence="1" id="KW-1185">Reference proteome</keyword>